<name>A0A0M2HS82_9MICO</name>
<dbReference type="GO" id="GO:0000166">
    <property type="term" value="F:nucleotide binding"/>
    <property type="evidence" value="ECO:0007669"/>
    <property type="project" value="InterPro"/>
</dbReference>
<dbReference type="Proteomes" id="UP000033900">
    <property type="component" value="Unassembled WGS sequence"/>
</dbReference>
<sequence>MPRGVGVIGAGPGVAALHLPTIARVADHFKIVHIADAGSGRAEHLAARTGAAHSAGSAALLADPRVDVVAICSPPEQHAAQVMAAVRAGKRAIFCEKPLALTRDEADAVIRTCRDAGVSLLIGTNHLFDPAWGRATHHLIAKGVRVQTVRVMAALPPNGRYHALVTELEQVQGAHPRPDMSDPDVAAAIVRRLLLGLGVHDLPIVRDLAPALERVVYARPLAPIGYAVGFIADGVLVQLNAVMLPGGADALWRLTVGTDSDEVDVEFRPAFTHDGSALVRVVTDSGRVVEHPREEVDGYVAEWRALAALVDGVEVVEYDALLADALYAIDLADAAADAVRVGMRA</sequence>
<accession>A0A0M2HS82</accession>
<dbReference type="Gene3D" id="3.30.360.10">
    <property type="entry name" value="Dihydrodipicolinate Reductase, domain 2"/>
    <property type="match status" value="1"/>
</dbReference>
<dbReference type="PATRIC" id="fig|273678.4.peg.2145"/>
<dbReference type="OrthoDB" id="9801953at2"/>
<dbReference type="PANTHER" id="PTHR43818">
    <property type="entry name" value="BCDNA.GH03377"/>
    <property type="match status" value="1"/>
</dbReference>
<dbReference type="PANTHER" id="PTHR43818:SF11">
    <property type="entry name" value="BCDNA.GH03377"/>
    <property type="match status" value="1"/>
</dbReference>
<keyword evidence="4" id="KW-1185">Reference proteome</keyword>
<dbReference type="GO" id="GO:0033712">
    <property type="term" value="F:1,5-anhydro-D-fructose reductase (1,5-anhydro-D-mannitol-forming) activity"/>
    <property type="evidence" value="ECO:0007669"/>
    <property type="project" value="UniProtKB-EC"/>
</dbReference>
<feature type="domain" description="Gfo/Idh/MocA-like oxidoreductase N-terminal" evidence="2">
    <location>
        <begin position="4"/>
        <end position="123"/>
    </location>
</feature>
<evidence type="ECO:0000259" key="2">
    <source>
        <dbReference type="Pfam" id="PF01408"/>
    </source>
</evidence>
<keyword evidence="1 3" id="KW-0560">Oxidoreductase</keyword>
<dbReference type="EMBL" id="JYJB01000009">
    <property type="protein sequence ID" value="KJL47349.1"/>
    <property type="molecule type" value="Genomic_DNA"/>
</dbReference>
<protein>
    <submittedName>
        <fullName evidence="3">1,5-anhydro-D-fructose reductase</fullName>
        <ecNumber evidence="3">1.1.1.292</ecNumber>
    </submittedName>
</protein>
<comment type="caution">
    <text evidence="3">The sequence shown here is derived from an EMBL/GenBank/DDBJ whole genome shotgun (WGS) entry which is preliminary data.</text>
</comment>
<dbReference type="AlphaFoldDB" id="A0A0M2HS82"/>
<dbReference type="EC" id="1.1.1.292" evidence="3"/>
<dbReference type="STRING" id="273678.RS84_02140"/>
<evidence type="ECO:0000313" key="3">
    <source>
        <dbReference type="EMBL" id="KJL47349.1"/>
    </source>
</evidence>
<dbReference type="Pfam" id="PF01408">
    <property type="entry name" value="GFO_IDH_MocA"/>
    <property type="match status" value="1"/>
</dbReference>
<dbReference type="InterPro" id="IPR036291">
    <property type="entry name" value="NAD(P)-bd_dom_sf"/>
</dbReference>
<dbReference type="SUPFAM" id="SSF51735">
    <property type="entry name" value="NAD(P)-binding Rossmann-fold domains"/>
    <property type="match status" value="1"/>
</dbReference>
<gene>
    <name evidence="3" type="primary">afr_6</name>
    <name evidence="3" type="ORF">RS84_02140</name>
</gene>
<dbReference type="InterPro" id="IPR000683">
    <property type="entry name" value="Gfo/Idh/MocA-like_OxRdtase_N"/>
</dbReference>
<dbReference type="InterPro" id="IPR050463">
    <property type="entry name" value="Gfo/Idh/MocA_oxidrdct_glycsds"/>
</dbReference>
<dbReference type="Gene3D" id="3.40.50.720">
    <property type="entry name" value="NAD(P)-binding Rossmann-like Domain"/>
    <property type="match status" value="1"/>
</dbReference>
<evidence type="ECO:0000313" key="4">
    <source>
        <dbReference type="Proteomes" id="UP000033900"/>
    </source>
</evidence>
<evidence type="ECO:0000256" key="1">
    <source>
        <dbReference type="ARBA" id="ARBA00023002"/>
    </source>
</evidence>
<organism evidence="3 4">
    <name type="scientific">Microbacterium hydrocarbonoxydans</name>
    <dbReference type="NCBI Taxonomy" id="273678"/>
    <lineage>
        <taxon>Bacteria</taxon>
        <taxon>Bacillati</taxon>
        <taxon>Actinomycetota</taxon>
        <taxon>Actinomycetes</taxon>
        <taxon>Micrococcales</taxon>
        <taxon>Microbacteriaceae</taxon>
        <taxon>Microbacterium</taxon>
    </lineage>
</organism>
<reference evidence="3 4" key="1">
    <citation type="submission" date="2015-02" db="EMBL/GenBank/DDBJ databases">
        <title>Draft genome sequences of ten Microbacterium spp. with emphasis on heavy metal contaminated environments.</title>
        <authorList>
            <person name="Corretto E."/>
        </authorList>
    </citation>
    <scope>NUCLEOTIDE SEQUENCE [LARGE SCALE GENOMIC DNA]</scope>
    <source>
        <strain evidence="3 4">SA35</strain>
    </source>
</reference>
<proteinExistence type="predicted"/>